<proteinExistence type="predicted"/>
<dbReference type="EMBL" id="OOIL02000462">
    <property type="protein sequence ID" value="VFQ65482.1"/>
    <property type="molecule type" value="Genomic_DNA"/>
</dbReference>
<gene>
    <name evidence="2" type="ORF">CCAM_LOCUS7258</name>
</gene>
<feature type="compositionally biased region" description="Basic and acidic residues" evidence="1">
    <location>
        <begin position="47"/>
        <end position="57"/>
    </location>
</feature>
<dbReference type="Proteomes" id="UP000595140">
    <property type="component" value="Unassembled WGS sequence"/>
</dbReference>
<protein>
    <recommendedName>
        <fullName evidence="4">Anaphase-promoting complex subunit CDC26</fullName>
    </recommendedName>
</protein>
<feature type="region of interest" description="Disordered" evidence="1">
    <location>
        <begin position="47"/>
        <end position="66"/>
    </location>
</feature>
<dbReference type="AlphaFoldDB" id="A0A484KTW8"/>
<evidence type="ECO:0000313" key="3">
    <source>
        <dbReference type="Proteomes" id="UP000595140"/>
    </source>
</evidence>
<organism evidence="2 3">
    <name type="scientific">Cuscuta campestris</name>
    <dbReference type="NCBI Taxonomy" id="132261"/>
    <lineage>
        <taxon>Eukaryota</taxon>
        <taxon>Viridiplantae</taxon>
        <taxon>Streptophyta</taxon>
        <taxon>Embryophyta</taxon>
        <taxon>Tracheophyta</taxon>
        <taxon>Spermatophyta</taxon>
        <taxon>Magnoliopsida</taxon>
        <taxon>eudicotyledons</taxon>
        <taxon>Gunneridae</taxon>
        <taxon>Pentapetalae</taxon>
        <taxon>asterids</taxon>
        <taxon>lamiids</taxon>
        <taxon>Solanales</taxon>
        <taxon>Convolvulaceae</taxon>
        <taxon>Cuscuteae</taxon>
        <taxon>Cuscuta</taxon>
        <taxon>Cuscuta subgen. Grammica</taxon>
        <taxon>Cuscuta sect. Cleistogrammica</taxon>
    </lineage>
</organism>
<evidence type="ECO:0008006" key="4">
    <source>
        <dbReference type="Google" id="ProtNLM"/>
    </source>
</evidence>
<reference evidence="2 3" key="1">
    <citation type="submission" date="2018-04" db="EMBL/GenBank/DDBJ databases">
        <authorList>
            <person name="Vogel A."/>
        </authorList>
    </citation>
    <scope>NUCLEOTIDE SEQUENCE [LARGE SCALE GENOMIC DNA]</scope>
</reference>
<sequence>MLRRKPSKIEVQMEDKAELEKAPKKAAAAAGCTSSSTAAGATSLLEHFDRPAVDHPSKSQRIGLTS</sequence>
<evidence type="ECO:0000313" key="2">
    <source>
        <dbReference type="EMBL" id="VFQ65482.1"/>
    </source>
</evidence>
<keyword evidence="3" id="KW-1185">Reference proteome</keyword>
<name>A0A484KTW8_9ASTE</name>
<evidence type="ECO:0000256" key="1">
    <source>
        <dbReference type="SAM" id="MobiDB-lite"/>
    </source>
</evidence>
<accession>A0A484KTW8</accession>
<feature type="region of interest" description="Disordered" evidence="1">
    <location>
        <begin position="1"/>
        <end position="22"/>
    </location>
</feature>
<feature type="compositionally biased region" description="Basic and acidic residues" evidence="1">
    <location>
        <begin position="7"/>
        <end position="22"/>
    </location>
</feature>